<feature type="coiled-coil region" evidence="1">
    <location>
        <begin position="119"/>
        <end position="153"/>
    </location>
</feature>
<evidence type="ECO:0000313" key="4">
    <source>
        <dbReference type="EMBL" id="BCX48226.1"/>
    </source>
</evidence>
<protein>
    <submittedName>
        <fullName evidence="4">Uncharacterized protein</fullName>
    </submittedName>
</protein>
<reference evidence="4 5" key="1">
    <citation type="submission" date="2021-06" db="EMBL/GenBank/DDBJ databases">
        <title>Complete genome of Haloferula helveola possessing various polysaccharide degrading enzymes.</title>
        <authorList>
            <person name="Takami H."/>
            <person name="Huang C."/>
            <person name="Hamasaki K."/>
        </authorList>
    </citation>
    <scope>NUCLEOTIDE SEQUENCE [LARGE SCALE GENOMIC DNA]</scope>
    <source>
        <strain evidence="4 5">CN-1</strain>
    </source>
</reference>
<evidence type="ECO:0000256" key="2">
    <source>
        <dbReference type="SAM" id="MobiDB-lite"/>
    </source>
</evidence>
<evidence type="ECO:0000256" key="3">
    <source>
        <dbReference type="SAM" id="SignalP"/>
    </source>
</evidence>
<accession>A0ABN6H3J6</accession>
<feature type="signal peptide" evidence="3">
    <location>
        <begin position="1"/>
        <end position="28"/>
    </location>
</feature>
<dbReference type="PROSITE" id="PS51318">
    <property type="entry name" value="TAT"/>
    <property type="match status" value="1"/>
</dbReference>
<keyword evidence="3" id="KW-0732">Signal</keyword>
<feature type="chain" id="PRO_5047395472" evidence="3">
    <location>
        <begin position="29"/>
        <end position="154"/>
    </location>
</feature>
<feature type="region of interest" description="Disordered" evidence="2">
    <location>
        <begin position="26"/>
        <end position="48"/>
    </location>
</feature>
<feature type="compositionally biased region" description="Basic residues" evidence="2">
    <location>
        <begin position="29"/>
        <end position="41"/>
    </location>
</feature>
<proteinExistence type="predicted"/>
<evidence type="ECO:0000313" key="5">
    <source>
        <dbReference type="Proteomes" id="UP001374893"/>
    </source>
</evidence>
<organism evidence="4 5">
    <name type="scientific">Haloferula helveola</name>
    <dbReference type="NCBI Taxonomy" id="490095"/>
    <lineage>
        <taxon>Bacteria</taxon>
        <taxon>Pseudomonadati</taxon>
        <taxon>Verrucomicrobiota</taxon>
        <taxon>Verrucomicrobiia</taxon>
        <taxon>Verrucomicrobiales</taxon>
        <taxon>Verrucomicrobiaceae</taxon>
        <taxon>Haloferula</taxon>
    </lineage>
</organism>
<name>A0ABN6H3J6_9BACT</name>
<keyword evidence="5" id="KW-1185">Reference proteome</keyword>
<sequence length="154" mass="17080">MASVNLHRRQFLVLLGAAACLTATTAHAAPKKKKKNQKKPLTKPGHAAELPTVQWVRGNRFKVGKKTYVLSDFADVIVNGEEAKISDLKPGMQAMVTGSLKEAGDTSADSLYKATRVVARRDNNLEKKAQEEARKLREQLKKQNQRNNKSNKSK</sequence>
<evidence type="ECO:0000256" key="1">
    <source>
        <dbReference type="SAM" id="Coils"/>
    </source>
</evidence>
<gene>
    <name evidence="4" type="ORF">HAHE_21340</name>
</gene>
<dbReference type="Proteomes" id="UP001374893">
    <property type="component" value="Chromosome"/>
</dbReference>
<dbReference type="InterPro" id="IPR006311">
    <property type="entry name" value="TAT_signal"/>
</dbReference>
<dbReference type="EMBL" id="AP024702">
    <property type="protein sequence ID" value="BCX48226.1"/>
    <property type="molecule type" value="Genomic_DNA"/>
</dbReference>
<keyword evidence="1" id="KW-0175">Coiled coil</keyword>